<keyword evidence="7" id="KW-1185">Reference proteome</keyword>
<evidence type="ECO:0000313" key="7">
    <source>
        <dbReference type="Proteomes" id="UP000323011"/>
    </source>
</evidence>
<feature type="region of interest" description="Disordered" evidence="1">
    <location>
        <begin position="27"/>
        <end position="66"/>
    </location>
</feature>
<evidence type="ECO:0000313" key="5">
    <source>
        <dbReference type="EMBL" id="KAA0174231.1"/>
    </source>
</evidence>
<name>A0A5A8D495_CAFRO</name>
<accession>A0A5A8D495</accession>
<gene>
    <name evidence="5" type="ORF">FNF27_04243</name>
    <name evidence="3" type="ORF">FNF28_05759</name>
    <name evidence="2" type="ORF">FNF29_02677</name>
    <name evidence="4" type="ORF">FNF31_01166</name>
</gene>
<organism evidence="3 8">
    <name type="scientific">Cafeteria roenbergensis</name>
    <name type="common">Marine flagellate</name>
    <dbReference type="NCBI Taxonomy" id="33653"/>
    <lineage>
        <taxon>Eukaryota</taxon>
        <taxon>Sar</taxon>
        <taxon>Stramenopiles</taxon>
        <taxon>Bigyra</taxon>
        <taxon>Opalozoa</taxon>
        <taxon>Bicosoecida</taxon>
        <taxon>Cafeteriaceae</taxon>
        <taxon>Cafeteria</taxon>
    </lineage>
</organism>
<proteinExistence type="predicted"/>
<dbReference type="Proteomes" id="UP000322899">
    <property type="component" value="Unassembled WGS sequence"/>
</dbReference>
<sequence length="66" mass="7416">MSAGAIEKSYLLWELVRRQRSNVVKMASLPEGKQLRTGRPHGVQEETDDDDDDDDDDDEGEAVRIG</sequence>
<dbReference type="EMBL" id="VLTN01000013">
    <property type="protein sequence ID" value="KAA0154054.1"/>
    <property type="molecule type" value="Genomic_DNA"/>
</dbReference>
<dbReference type="Proteomes" id="UP000323011">
    <property type="component" value="Unassembled WGS sequence"/>
</dbReference>
<evidence type="ECO:0000313" key="2">
    <source>
        <dbReference type="EMBL" id="KAA0154054.1"/>
    </source>
</evidence>
<evidence type="ECO:0000313" key="8">
    <source>
        <dbReference type="Proteomes" id="UP000324907"/>
    </source>
</evidence>
<evidence type="ECO:0000313" key="6">
    <source>
        <dbReference type="Proteomes" id="UP000322899"/>
    </source>
</evidence>
<reference evidence="6 7" key="1">
    <citation type="submission" date="2019-07" db="EMBL/GenBank/DDBJ databases">
        <title>Genomes of Cafeteria roenbergensis.</title>
        <authorList>
            <person name="Fischer M.G."/>
            <person name="Hackl T."/>
            <person name="Roman M."/>
        </authorList>
    </citation>
    <scope>NUCLEOTIDE SEQUENCE [LARGE SCALE GENOMIC DNA]</scope>
    <source>
        <strain evidence="2 7">BVI</strain>
        <strain evidence="4">Cflag</strain>
        <strain evidence="5 6">E4-10P</strain>
        <strain evidence="3 8">RCC970-E3</strain>
    </source>
</reference>
<dbReference type="EMBL" id="VLTM01000007">
    <property type="protein sequence ID" value="KAA0166791.1"/>
    <property type="molecule type" value="Genomic_DNA"/>
</dbReference>
<dbReference type="EMBL" id="VLTL01000124">
    <property type="protein sequence ID" value="KAA0159699.1"/>
    <property type="molecule type" value="Genomic_DNA"/>
</dbReference>
<evidence type="ECO:0000313" key="4">
    <source>
        <dbReference type="EMBL" id="KAA0166791.1"/>
    </source>
</evidence>
<protein>
    <submittedName>
        <fullName evidence="3">Uncharacterized protein</fullName>
    </submittedName>
</protein>
<dbReference type="Proteomes" id="UP000325113">
    <property type="component" value="Unassembled WGS sequence"/>
</dbReference>
<evidence type="ECO:0000256" key="1">
    <source>
        <dbReference type="SAM" id="MobiDB-lite"/>
    </source>
</evidence>
<dbReference type="EMBL" id="VLTO01000024">
    <property type="protein sequence ID" value="KAA0174231.1"/>
    <property type="molecule type" value="Genomic_DNA"/>
</dbReference>
<feature type="compositionally biased region" description="Acidic residues" evidence="1">
    <location>
        <begin position="45"/>
        <end position="60"/>
    </location>
</feature>
<evidence type="ECO:0000313" key="3">
    <source>
        <dbReference type="EMBL" id="KAA0159699.1"/>
    </source>
</evidence>
<dbReference type="AlphaFoldDB" id="A0A5A8D495"/>
<dbReference type="Proteomes" id="UP000324907">
    <property type="component" value="Unassembled WGS sequence"/>
</dbReference>
<comment type="caution">
    <text evidence="3">The sequence shown here is derived from an EMBL/GenBank/DDBJ whole genome shotgun (WGS) entry which is preliminary data.</text>
</comment>